<dbReference type="EMBL" id="BMMS01000004">
    <property type="protein sequence ID" value="GGO83145.1"/>
    <property type="molecule type" value="Genomic_DNA"/>
</dbReference>
<name>A0A918DUU8_9ACTN</name>
<reference evidence="1" key="1">
    <citation type="journal article" date="2014" name="Int. J. Syst. Evol. Microbiol.">
        <title>Complete genome sequence of Corynebacterium casei LMG S-19264T (=DSM 44701T), isolated from a smear-ripened cheese.</title>
        <authorList>
            <consortium name="US DOE Joint Genome Institute (JGI-PGF)"/>
            <person name="Walter F."/>
            <person name="Albersmeier A."/>
            <person name="Kalinowski J."/>
            <person name="Ruckert C."/>
        </authorList>
    </citation>
    <scope>NUCLEOTIDE SEQUENCE</scope>
    <source>
        <strain evidence="1">CGMCC 4.7201</strain>
    </source>
</reference>
<dbReference type="RefSeq" id="WP_189130418.1">
    <property type="nucleotide sequence ID" value="NZ_BMMS01000004.1"/>
</dbReference>
<dbReference type="InterPro" id="IPR032716">
    <property type="entry name" value="ACC_epsilon"/>
</dbReference>
<dbReference type="Pfam" id="PF13822">
    <property type="entry name" value="ACC_epsilon"/>
    <property type="match status" value="1"/>
</dbReference>
<keyword evidence="2" id="KW-1185">Reference proteome</keyword>
<dbReference type="Proteomes" id="UP000641932">
    <property type="component" value="Unassembled WGS sequence"/>
</dbReference>
<protein>
    <recommendedName>
        <fullName evidence="3">Acyl-CoA carboxylase subunit epsilon</fullName>
    </recommendedName>
</protein>
<evidence type="ECO:0000313" key="2">
    <source>
        <dbReference type="Proteomes" id="UP000641932"/>
    </source>
</evidence>
<reference evidence="1" key="2">
    <citation type="submission" date="2020-09" db="EMBL/GenBank/DDBJ databases">
        <authorList>
            <person name="Sun Q."/>
            <person name="Zhou Y."/>
        </authorList>
    </citation>
    <scope>NUCLEOTIDE SEQUENCE</scope>
    <source>
        <strain evidence="1">CGMCC 4.7201</strain>
    </source>
</reference>
<dbReference type="AlphaFoldDB" id="A0A918DUU8"/>
<evidence type="ECO:0000313" key="1">
    <source>
        <dbReference type="EMBL" id="GGO83145.1"/>
    </source>
</evidence>
<evidence type="ECO:0008006" key="3">
    <source>
        <dbReference type="Google" id="ProtNLM"/>
    </source>
</evidence>
<sequence length="64" mass="6740">MNVVRGNPTPEELAAVVAVVAASRACGTAAPAEGPVSVWSDRARNIHRMPYPGPSAWRSSAWPL</sequence>
<organism evidence="1 2">
    <name type="scientific">Wenjunlia tyrosinilytica</name>
    <dbReference type="NCBI Taxonomy" id="1544741"/>
    <lineage>
        <taxon>Bacteria</taxon>
        <taxon>Bacillati</taxon>
        <taxon>Actinomycetota</taxon>
        <taxon>Actinomycetes</taxon>
        <taxon>Kitasatosporales</taxon>
        <taxon>Streptomycetaceae</taxon>
        <taxon>Wenjunlia</taxon>
    </lineage>
</organism>
<accession>A0A918DUU8</accession>
<proteinExistence type="predicted"/>
<dbReference type="GO" id="GO:0004658">
    <property type="term" value="F:propionyl-CoA carboxylase activity"/>
    <property type="evidence" value="ECO:0007669"/>
    <property type="project" value="InterPro"/>
</dbReference>
<comment type="caution">
    <text evidence="1">The sequence shown here is derived from an EMBL/GenBank/DDBJ whole genome shotgun (WGS) entry which is preliminary data.</text>
</comment>
<dbReference type="GO" id="GO:0003989">
    <property type="term" value="F:acetyl-CoA carboxylase activity"/>
    <property type="evidence" value="ECO:0007669"/>
    <property type="project" value="InterPro"/>
</dbReference>
<gene>
    <name evidence="1" type="ORF">GCM10012280_11410</name>
</gene>